<proteinExistence type="predicted"/>
<reference evidence="1 2" key="1">
    <citation type="submission" date="2024-01" db="EMBL/GenBank/DDBJ databases">
        <title>The genomes of 5 underutilized Papilionoideae crops provide insights into root nodulation and disease resistanc.</title>
        <authorList>
            <person name="Jiang F."/>
        </authorList>
    </citation>
    <scope>NUCLEOTIDE SEQUENCE [LARGE SCALE GENOMIC DNA]</scope>
    <source>
        <strain evidence="1">LVBAO_FW01</strain>
        <tissue evidence="1">Leaves</tissue>
    </source>
</reference>
<dbReference type="AlphaFoldDB" id="A0AAN9KR63"/>
<evidence type="ECO:0000313" key="2">
    <source>
        <dbReference type="Proteomes" id="UP001367508"/>
    </source>
</evidence>
<evidence type="ECO:0000313" key="1">
    <source>
        <dbReference type="EMBL" id="KAK7321236.1"/>
    </source>
</evidence>
<comment type="caution">
    <text evidence="1">The sequence shown here is derived from an EMBL/GenBank/DDBJ whole genome shotgun (WGS) entry which is preliminary data.</text>
</comment>
<name>A0AAN9KR63_CANGL</name>
<protein>
    <submittedName>
        <fullName evidence="1">Uncharacterized protein</fullName>
    </submittedName>
</protein>
<organism evidence="1 2">
    <name type="scientific">Canavalia gladiata</name>
    <name type="common">Sword bean</name>
    <name type="synonym">Dolichos gladiatus</name>
    <dbReference type="NCBI Taxonomy" id="3824"/>
    <lineage>
        <taxon>Eukaryota</taxon>
        <taxon>Viridiplantae</taxon>
        <taxon>Streptophyta</taxon>
        <taxon>Embryophyta</taxon>
        <taxon>Tracheophyta</taxon>
        <taxon>Spermatophyta</taxon>
        <taxon>Magnoliopsida</taxon>
        <taxon>eudicotyledons</taxon>
        <taxon>Gunneridae</taxon>
        <taxon>Pentapetalae</taxon>
        <taxon>rosids</taxon>
        <taxon>fabids</taxon>
        <taxon>Fabales</taxon>
        <taxon>Fabaceae</taxon>
        <taxon>Papilionoideae</taxon>
        <taxon>50 kb inversion clade</taxon>
        <taxon>NPAAA clade</taxon>
        <taxon>indigoferoid/millettioid clade</taxon>
        <taxon>Phaseoleae</taxon>
        <taxon>Canavalia</taxon>
    </lineage>
</organism>
<gene>
    <name evidence="1" type="ORF">VNO77_31673</name>
</gene>
<sequence>MEFDDEDKLIFSLAFFSTEFLPLLAKEEAFSHLCWIIPWARLIQFLLDSLDRVAELFWFSVLLFQKVRRSALDSNPNLALSWDVGIESLPSLSVSSGNLHHKPVINRGYQLGPQAEVIQISDDHNRNQDRI</sequence>
<accession>A0AAN9KR63</accession>
<dbReference type="Proteomes" id="UP001367508">
    <property type="component" value="Unassembled WGS sequence"/>
</dbReference>
<keyword evidence="2" id="KW-1185">Reference proteome</keyword>
<dbReference type="EMBL" id="JAYMYQ010000007">
    <property type="protein sequence ID" value="KAK7321236.1"/>
    <property type="molecule type" value="Genomic_DNA"/>
</dbReference>